<name>A0A7W9GDT0_9ACTN</name>
<keyword evidence="2" id="KW-1185">Reference proteome</keyword>
<dbReference type="RefSeq" id="WP_281398309.1">
    <property type="nucleotide sequence ID" value="NZ_JACHMB010000001.1"/>
</dbReference>
<reference evidence="1 2" key="1">
    <citation type="submission" date="2020-08" db="EMBL/GenBank/DDBJ databases">
        <title>Sequencing the genomes of 1000 actinobacteria strains.</title>
        <authorList>
            <person name="Klenk H.-P."/>
        </authorList>
    </citation>
    <scope>NUCLEOTIDE SEQUENCE [LARGE SCALE GENOMIC DNA]</scope>
    <source>
        <strain evidence="1 2">DSM 45507</strain>
    </source>
</reference>
<organism evidence="1 2">
    <name type="scientific">Nonomuraea jabiensis</name>
    <dbReference type="NCBI Taxonomy" id="882448"/>
    <lineage>
        <taxon>Bacteria</taxon>
        <taxon>Bacillati</taxon>
        <taxon>Actinomycetota</taxon>
        <taxon>Actinomycetes</taxon>
        <taxon>Streptosporangiales</taxon>
        <taxon>Streptosporangiaceae</taxon>
        <taxon>Nonomuraea</taxon>
    </lineage>
</organism>
<comment type="caution">
    <text evidence="1">The sequence shown here is derived from an EMBL/GenBank/DDBJ whole genome shotgun (WGS) entry which is preliminary data.</text>
</comment>
<evidence type="ECO:0000313" key="1">
    <source>
        <dbReference type="EMBL" id="MBB5781861.1"/>
    </source>
</evidence>
<gene>
    <name evidence="1" type="ORF">HD596_008617</name>
</gene>
<accession>A0A7W9GDT0</accession>
<protein>
    <submittedName>
        <fullName evidence="1">Uncharacterized protein</fullName>
    </submittedName>
</protein>
<proteinExistence type="predicted"/>
<dbReference type="AlphaFoldDB" id="A0A7W9GDT0"/>
<sequence length="42" mass="4730">MAELIRSVYDEAPISYGRFGLYDGLSLTKLSPSTFERVRPGH</sequence>
<dbReference type="EMBL" id="JACHMB010000001">
    <property type="protein sequence ID" value="MBB5781861.1"/>
    <property type="molecule type" value="Genomic_DNA"/>
</dbReference>
<dbReference type="Proteomes" id="UP000579153">
    <property type="component" value="Unassembled WGS sequence"/>
</dbReference>
<evidence type="ECO:0000313" key="2">
    <source>
        <dbReference type="Proteomes" id="UP000579153"/>
    </source>
</evidence>